<dbReference type="PANTHER" id="PTHR37953:SF1">
    <property type="entry name" value="UPF0127 PROTEIN MJ1496"/>
    <property type="match status" value="1"/>
</dbReference>
<reference evidence="1 2" key="1">
    <citation type="submission" date="2017-03" db="EMBL/GenBank/DDBJ databases">
        <title>Genome sequence of Methanobrevibacter wosei.</title>
        <authorList>
            <person name="Poehlein A."/>
            <person name="Seedorf H."/>
            <person name="Daniel R."/>
        </authorList>
    </citation>
    <scope>NUCLEOTIDE SEQUENCE [LARGE SCALE GENOMIC DNA]</scope>
    <source>
        <strain evidence="1 2">DSM 11979</strain>
    </source>
</reference>
<dbReference type="RefSeq" id="WP_116670261.1">
    <property type="nucleotide sequence ID" value="NZ_MZGU01000006.1"/>
</dbReference>
<dbReference type="Proteomes" id="UP000245577">
    <property type="component" value="Unassembled WGS sequence"/>
</dbReference>
<evidence type="ECO:0000313" key="2">
    <source>
        <dbReference type="Proteomes" id="UP000245577"/>
    </source>
</evidence>
<comment type="caution">
    <text evidence="1">The sequence shown here is derived from an EMBL/GenBank/DDBJ whole genome shotgun (WGS) entry which is preliminary data.</text>
</comment>
<dbReference type="AlphaFoldDB" id="A0A2U1S6M2"/>
<name>A0A2U1S6M2_9EURY</name>
<dbReference type="OrthoDB" id="64208at2157"/>
<gene>
    <name evidence="1" type="ORF">MBBWO_14890</name>
</gene>
<sequence>MATIIYNKTTDKLIHIRLKFADSYFQRLKGLMFKKNINYALVIKTKYSSAIHTSFMRFPIDVYFLDENKKIFEIATLKPWSKYEPSKNARYVLEVKANSLKDKLKKGDEIEFVCENS</sequence>
<evidence type="ECO:0008006" key="3">
    <source>
        <dbReference type="Google" id="ProtNLM"/>
    </source>
</evidence>
<keyword evidence="2" id="KW-1185">Reference proteome</keyword>
<dbReference type="PANTHER" id="PTHR37953">
    <property type="entry name" value="UPF0127 PROTEIN MJ1496"/>
    <property type="match status" value="1"/>
</dbReference>
<protein>
    <recommendedName>
        <fullName evidence="3">ACR</fullName>
    </recommendedName>
</protein>
<evidence type="ECO:0000313" key="1">
    <source>
        <dbReference type="EMBL" id="PWB85174.1"/>
    </source>
</evidence>
<accession>A0A2U1S6M2</accession>
<organism evidence="1 2">
    <name type="scientific">Methanobrevibacter woesei</name>
    <dbReference type="NCBI Taxonomy" id="190976"/>
    <lineage>
        <taxon>Archaea</taxon>
        <taxon>Methanobacteriati</taxon>
        <taxon>Methanobacteriota</taxon>
        <taxon>Methanomada group</taxon>
        <taxon>Methanobacteria</taxon>
        <taxon>Methanobacteriales</taxon>
        <taxon>Methanobacteriaceae</taxon>
        <taxon>Methanobrevibacter</taxon>
    </lineage>
</organism>
<dbReference type="Pfam" id="PF02643">
    <property type="entry name" value="DUF192"/>
    <property type="match status" value="1"/>
</dbReference>
<dbReference type="InterPro" id="IPR038695">
    <property type="entry name" value="Saro_0823-like_sf"/>
</dbReference>
<dbReference type="EMBL" id="MZGU01000006">
    <property type="protein sequence ID" value="PWB85174.1"/>
    <property type="molecule type" value="Genomic_DNA"/>
</dbReference>
<dbReference type="Gene3D" id="2.60.120.1140">
    <property type="entry name" value="Protein of unknown function DUF192"/>
    <property type="match status" value="1"/>
</dbReference>
<dbReference type="InterPro" id="IPR003795">
    <property type="entry name" value="DUF192"/>
</dbReference>
<proteinExistence type="predicted"/>